<name>A0ABN3AMT1_9MICC</name>
<dbReference type="PIRSF" id="PIRSF000194">
    <property type="entry name" value="DHFR"/>
    <property type="match status" value="1"/>
</dbReference>
<dbReference type="PROSITE" id="PS00075">
    <property type="entry name" value="DHFR_1"/>
    <property type="match status" value="1"/>
</dbReference>
<evidence type="ECO:0000256" key="4">
    <source>
        <dbReference type="ARBA" id="ARBA00022563"/>
    </source>
</evidence>
<keyword evidence="5" id="KW-0521">NADP</keyword>
<evidence type="ECO:0000256" key="3">
    <source>
        <dbReference type="ARBA" id="ARBA00012856"/>
    </source>
</evidence>
<protein>
    <recommendedName>
        <fullName evidence="3">dihydrofolate reductase</fullName>
        <ecNumber evidence="3">1.5.1.3</ecNumber>
    </recommendedName>
</protein>
<evidence type="ECO:0000256" key="6">
    <source>
        <dbReference type="ARBA" id="ARBA00023002"/>
    </source>
</evidence>
<dbReference type="PANTHER" id="PTHR48069:SF3">
    <property type="entry name" value="DIHYDROFOLATE REDUCTASE"/>
    <property type="match status" value="1"/>
</dbReference>
<gene>
    <name evidence="9" type="ORF">GCM10009784_02770</name>
</gene>
<dbReference type="PRINTS" id="PR00070">
    <property type="entry name" value="DHFR"/>
</dbReference>
<dbReference type="InterPro" id="IPR024072">
    <property type="entry name" value="DHFR-like_dom_sf"/>
</dbReference>
<organism evidence="9 10">
    <name type="scientific">Arthrobacter parietis</name>
    <dbReference type="NCBI Taxonomy" id="271434"/>
    <lineage>
        <taxon>Bacteria</taxon>
        <taxon>Bacillati</taxon>
        <taxon>Actinomycetota</taxon>
        <taxon>Actinomycetes</taxon>
        <taxon>Micrococcales</taxon>
        <taxon>Micrococcaceae</taxon>
        <taxon>Arthrobacter</taxon>
    </lineage>
</organism>
<evidence type="ECO:0000256" key="7">
    <source>
        <dbReference type="RuleBase" id="RU004474"/>
    </source>
</evidence>
<evidence type="ECO:0000256" key="1">
    <source>
        <dbReference type="ARBA" id="ARBA00004903"/>
    </source>
</evidence>
<evidence type="ECO:0000313" key="10">
    <source>
        <dbReference type="Proteomes" id="UP001500974"/>
    </source>
</evidence>
<dbReference type="Gene3D" id="3.40.430.10">
    <property type="entry name" value="Dihydrofolate Reductase, subunit A"/>
    <property type="match status" value="1"/>
</dbReference>
<dbReference type="Proteomes" id="UP001500974">
    <property type="component" value="Unassembled WGS sequence"/>
</dbReference>
<evidence type="ECO:0000259" key="8">
    <source>
        <dbReference type="PROSITE" id="PS51330"/>
    </source>
</evidence>
<comment type="caution">
    <text evidence="9">The sequence shown here is derived from an EMBL/GenBank/DDBJ whole genome shotgun (WGS) entry which is preliminary data.</text>
</comment>
<dbReference type="CDD" id="cd00209">
    <property type="entry name" value="DHFR"/>
    <property type="match status" value="1"/>
</dbReference>
<proteinExistence type="inferred from homology"/>
<dbReference type="PROSITE" id="PS51330">
    <property type="entry name" value="DHFR_2"/>
    <property type="match status" value="1"/>
</dbReference>
<dbReference type="InterPro" id="IPR001796">
    <property type="entry name" value="DHFR_dom"/>
</dbReference>
<feature type="domain" description="DHFR" evidence="8">
    <location>
        <begin position="15"/>
        <end position="182"/>
    </location>
</feature>
<sequence length="199" mass="21426">MSESLSAAALVGSPVVGMIWAQTVDGVIGRDGTMPWHLPEDLAHFRRTTQGHPVIMGRRTWESFPEKYRPLPGRTNIVVSRQDPDPAEYRGAVVVGSLEEAVSEAQRSEGADEIWIIGGGQVYAEAAQHANAAYVTVIDSAEEGDTYAPALANSWNLAGVEPSEGWTTAQNGTRFRISLWARAEQGGQPSPSRDTRPAG</sequence>
<dbReference type="RefSeq" id="WP_346027209.1">
    <property type="nucleotide sequence ID" value="NZ_BAAAON010000001.1"/>
</dbReference>
<comment type="similarity">
    <text evidence="2 7">Belongs to the dihydrofolate reductase family.</text>
</comment>
<evidence type="ECO:0000256" key="5">
    <source>
        <dbReference type="ARBA" id="ARBA00022857"/>
    </source>
</evidence>
<comment type="pathway">
    <text evidence="1">Cofactor biosynthesis; tetrahydrofolate biosynthesis; 5,6,7,8-tetrahydrofolate from 7,8-dihydrofolate: step 1/1.</text>
</comment>
<evidence type="ECO:0000313" key="9">
    <source>
        <dbReference type="EMBL" id="GAA2172416.1"/>
    </source>
</evidence>
<reference evidence="9 10" key="1">
    <citation type="journal article" date="2019" name="Int. J. Syst. Evol. Microbiol.">
        <title>The Global Catalogue of Microorganisms (GCM) 10K type strain sequencing project: providing services to taxonomists for standard genome sequencing and annotation.</title>
        <authorList>
            <consortium name="The Broad Institute Genomics Platform"/>
            <consortium name="The Broad Institute Genome Sequencing Center for Infectious Disease"/>
            <person name="Wu L."/>
            <person name="Ma J."/>
        </authorList>
    </citation>
    <scope>NUCLEOTIDE SEQUENCE [LARGE SCALE GENOMIC DNA]</scope>
    <source>
        <strain evidence="9 10">JCM 14917</strain>
    </source>
</reference>
<dbReference type="EC" id="1.5.1.3" evidence="3"/>
<keyword evidence="4" id="KW-0554">One-carbon metabolism</keyword>
<dbReference type="PANTHER" id="PTHR48069">
    <property type="entry name" value="DIHYDROFOLATE REDUCTASE"/>
    <property type="match status" value="1"/>
</dbReference>
<dbReference type="InterPro" id="IPR012259">
    <property type="entry name" value="DHFR"/>
</dbReference>
<keyword evidence="6" id="KW-0560">Oxidoreductase</keyword>
<evidence type="ECO:0000256" key="2">
    <source>
        <dbReference type="ARBA" id="ARBA00009539"/>
    </source>
</evidence>
<accession>A0ABN3AMT1</accession>
<dbReference type="InterPro" id="IPR017925">
    <property type="entry name" value="DHFR_CS"/>
</dbReference>
<dbReference type="EMBL" id="BAAAON010000001">
    <property type="protein sequence ID" value="GAA2172416.1"/>
    <property type="molecule type" value="Genomic_DNA"/>
</dbReference>
<dbReference type="Pfam" id="PF00186">
    <property type="entry name" value="DHFR_1"/>
    <property type="match status" value="1"/>
</dbReference>
<dbReference type="SUPFAM" id="SSF53597">
    <property type="entry name" value="Dihydrofolate reductase-like"/>
    <property type="match status" value="1"/>
</dbReference>
<keyword evidence="10" id="KW-1185">Reference proteome</keyword>